<dbReference type="EC" id="3.1.26.4" evidence="3"/>
<dbReference type="PANTHER" id="PTHR10642:SF26">
    <property type="entry name" value="RIBONUCLEASE H1"/>
    <property type="match status" value="1"/>
</dbReference>
<evidence type="ECO:0000256" key="5">
    <source>
        <dbReference type="ARBA" id="ARBA00022723"/>
    </source>
</evidence>
<feature type="domain" description="RNase H type-1" evidence="8">
    <location>
        <begin position="29"/>
        <end position="155"/>
    </location>
</feature>
<accession>A0A3R6EJV3</accession>
<organism evidence="9 10">
    <name type="scientific">Segatella copri</name>
    <dbReference type="NCBI Taxonomy" id="165179"/>
    <lineage>
        <taxon>Bacteria</taxon>
        <taxon>Pseudomonadati</taxon>
        <taxon>Bacteroidota</taxon>
        <taxon>Bacteroidia</taxon>
        <taxon>Bacteroidales</taxon>
        <taxon>Prevotellaceae</taxon>
        <taxon>Segatella</taxon>
    </lineage>
</organism>
<dbReference type="PROSITE" id="PS50879">
    <property type="entry name" value="RNASE_H_1"/>
    <property type="match status" value="1"/>
</dbReference>
<comment type="similarity">
    <text evidence="2">Belongs to the RNase H family.</text>
</comment>
<dbReference type="Gene3D" id="3.30.420.10">
    <property type="entry name" value="Ribonuclease H-like superfamily/Ribonuclease H"/>
    <property type="match status" value="1"/>
</dbReference>
<keyword evidence="7" id="KW-0378">Hydrolase</keyword>
<dbReference type="GO" id="GO:0043137">
    <property type="term" value="P:DNA replication, removal of RNA primer"/>
    <property type="evidence" value="ECO:0007669"/>
    <property type="project" value="TreeGrafter"/>
</dbReference>
<evidence type="ECO:0000256" key="6">
    <source>
        <dbReference type="ARBA" id="ARBA00022759"/>
    </source>
</evidence>
<evidence type="ECO:0000313" key="10">
    <source>
        <dbReference type="Proteomes" id="UP000284548"/>
    </source>
</evidence>
<dbReference type="Proteomes" id="UP000284548">
    <property type="component" value="Unassembled WGS sequence"/>
</dbReference>
<dbReference type="AlphaFoldDB" id="A0A3R6EJV3"/>
<comment type="caution">
    <text evidence="9">The sequence shown here is derived from an EMBL/GenBank/DDBJ whole genome shotgun (WGS) entry which is preliminary data.</text>
</comment>
<dbReference type="InterPro" id="IPR012337">
    <property type="entry name" value="RNaseH-like_sf"/>
</dbReference>
<keyword evidence="5" id="KW-0479">Metal-binding</keyword>
<dbReference type="EMBL" id="QRKB01000001">
    <property type="protein sequence ID" value="RHH85280.1"/>
    <property type="molecule type" value="Genomic_DNA"/>
</dbReference>
<dbReference type="GO" id="GO:0004523">
    <property type="term" value="F:RNA-DNA hybrid ribonuclease activity"/>
    <property type="evidence" value="ECO:0007669"/>
    <property type="project" value="UniProtKB-EC"/>
</dbReference>
<dbReference type="GO" id="GO:0003676">
    <property type="term" value="F:nucleic acid binding"/>
    <property type="evidence" value="ECO:0007669"/>
    <property type="project" value="InterPro"/>
</dbReference>
<name>A0A3R6EJV3_9BACT</name>
<reference evidence="9 10" key="1">
    <citation type="submission" date="2018-08" db="EMBL/GenBank/DDBJ databases">
        <title>A genome reference for cultivated species of the human gut microbiota.</title>
        <authorList>
            <person name="Zou Y."/>
            <person name="Xue W."/>
            <person name="Luo G."/>
        </authorList>
    </citation>
    <scope>NUCLEOTIDE SEQUENCE [LARGE SCALE GENOMIC DNA]</scope>
    <source>
        <strain evidence="9 10">AM16-54</strain>
    </source>
</reference>
<evidence type="ECO:0000256" key="4">
    <source>
        <dbReference type="ARBA" id="ARBA00022722"/>
    </source>
</evidence>
<dbReference type="RefSeq" id="WP_118253125.1">
    <property type="nucleotide sequence ID" value="NZ_JAQEAK010000021.1"/>
</dbReference>
<evidence type="ECO:0000256" key="1">
    <source>
        <dbReference type="ARBA" id="ARBA00000077"/>
    </source>
</evidence>
<proteinExistence type="inferred from homology"/>
<dbReference type="Pfam" id="PF00075">
    <property type="entry name" value="RNase_H"/>
    <property type="match status" value="1"/>
</dbReference>
<dbReference type="SUPFAM" id="SSF53098">
    <property type="entry name" value="Ribonuclease H-like"/>
    <property type="match status" value="1"/>
</dbReference>
<keyword evidence="6" id="KW-0255">Endonuclease</keyword>
<dbReference type="InterPro" id="IPR002156">
    <property type="entry name" value="RNaseH_domain"/>
</dbReference>
<protein>
    <recommendedName>
        <fullName evidence="3">ribonuclease H</fullName>
        <ecNumber evidence="3">3.1.26.4</ecNumber>
    </recommendedName>
</protein>
<evidence type="ECO:0000256" key="2">
    <source>
        <dbReference type="ARBA" id="ARBA00005300"/>
    </source>
</evidence>
<dbReference type="InterPro" id="IPR050092">
    <property type="entry name" value="RNase_H"/>
</dbReference>
<evidence type="ECO:0000259" key="8">
    <source>
        <dbReference type="PROSITE" id="PS50879"/>
    </source>
</evidence>
<dbReference type="InterPro" id="IPR036397">
    <property type="entry name" value="RNaseH_sf"/>
</dbReference>
<evidence type="ECO:0000256" key="7">
    <source>
        <dbReference type="ARBA" id="ARBA00022801"/>
    </source>
</evidence>
<evidence type="ECO:0000313" key="9">
    <source>
        <dbReference type="EMBL" id="RHH85280.1"/>
    </source>
</evidence>
<keyword evidence="4" id="KW-0540">Nuclease</keyword>
<dbReference type="PANTHER" id="PTHR10642">
    <property type="entry name" value="RIBONUCLEASE H1"/>
    <property type="match status" value="1"/>
</dbReference>
<comment type="catalytic activity">
    <reaction evidence="1">
        <text>Endonucleolytic cleavage to 5'-phosphomonoester.</text>
        <dbReference type="EC" id="3.1.26.4"/>
    </reaction>
</comment>
<dbReference type="GO" id="GO:0046872">
    <property type="term" value="F:metal ion binding"/>
    <property type="evidence" value="ECO:0007669"/>
    <property type="project" value="UniProtKB-KW"/>
</dbReference>
<gene>
    <name evidence="9" type="ORF">DW192_00705</name>
</gene>
<sequence length="156" mass="17216">MKKKAKQIANVMSNDSLEVVAQMIVDEAKGVRYEVYADGSSKNNKCGCGWLVLHKGAIINSGKYTFITAKVNDSVRAEIRAVIQALGDCPPLCSVDVYVDCQVAIERIQACKLGDLQPIYNKVAKGKVIRYHWVKAHRGNMYNEMVDSLAFSATES</sequence>
<evidence type="ECO:0000256" key="3">
    <source>
        <dbReference type="ARBA" id="ARBA00012180"/>
    </source>
</evidence>